<dbReference type="RefSeq" id="YP_010111994.1">
    <property type="nucleotide sequence ID" value="NC_055887.1"/>
</dbReference>
<evidence type="ECO:0000313" key="1">
    <source>
        <dbReference type="EMBL" id="QOR59836.1"/>
    </source>
</evidence>
<proteinExistence type="predicted"/>
<sequence>MNKPNKKIKLSLLDKIKHNVSTLLMDIGRGQLSTIPSTDYKHIGYDGGTAQRTYFMDRDSQKRIFLRDGYIEDTSKNYGLVKKAVNNRNIPIYQRAPDDEKRENLIPIGNVYNYWYGKPEADLIHAGSYPTAIYINPNTKKIYQKAWDLNDYGDSAGGNGASSKYTGFRKFKANLSDKLGSPVVVTSGISEVGDINALYKRSDTKDIIKMVDDFYESKGLKRFTNVKEEQLNDISGKPMIDINGKPIIFESSYQDYALPEVIITGKRKRKTLSGKY</sequence>
<accession>A0A7M1RZX9</accession>
<keyword evidence="2" id="KW-1185">Reference proteome</keyword>
<dbReference type="KEGG" id="vg:65130452"/>
<dbReference type="GeneID" id="65130452"/>
<dbReference type="EMBL" id="MT774394">
    <property type="protein sequence ID" value="QOR59836.1"/>
    <property type="molecule type" value="Genomic_DNA"/>
</dbReference>
<name>A0A7M1RZX9_9CAUD</name>
<evidence type="ECO:0000313" key="2">
    <source>
        <dbReference type="Proteomes" id="UP000593898"/>
    </source>
</evidence>
<dbReference type="Proteomes" id="UP000593898">
    <property type="component" value="Segment"/>
</dbReference>
<reference evidence="1 2" key="1">
    <citation type="submission" date="2020-07" db="EMBL/GenBank/DDBJ databases">
        <title>Taxonomic proposal: Crassvirales, a new order of highly abundant and diverse bacterial viruses.</title>
        <authorList>
            <person name="Shkoporov A.N."/>
            <person name="Stockdale S.R."/>
            <person name="Guerin E."/>
            <person name="Ross R.P."/>
            <person name="Hill C."/>
        </authorList>
    </citation>
    <scope>NUCLEOTIDE SEQUENCE [LARGE SCALE GENOMIC DNA]</scope>
</reference>
<protein>
    <submittedName>
        <fullName evidence="1">Uncharacterized protein</fullName>
    </submittedName>
</protein>
<organism evidence="1 2">
    <name type="scientific">uncultured phage cr271_1</name>
    <dbReference type="NCBI Taxonomy" id="2772078"/>
    <lineage>
        <taxon>Viruses</taxon>
        <taxon>Duplodnaviria</taxon>
        <taxon>Heunggongvirae</taxon>
        <taxon>Uroviricota</taxon>
        <taxon>Caudoviricetes</taxon>
        <taxon>Crassvirales</taxon>
        <taxon>Intestiviridae</taxon>
        <taxon>Obtuvirinae</taxon>
        <taxon>Hacihdavirus</taxon>
        <taxon>Hacihdavirus animalis</taxon>
    </lineage>
</organism>